<accession>A0A398CKR3</accession>
<organism evidence="2 3">
    <name type="scientific">Cohnella faecalis</name>
    <dbReference type="NCBI Taxonomy" id="2315694"/>
    <lineage>
        <taxon>Bacteria</taxon>
        <taxon>Bacillati</taxon>
        <taxon>Bacillota</taxon>
        <taxon>Bacilli</taxon>
        <taxon>Bacillales</taxon>
        <taxon>Paenibacillaceae</taxon>
        <taxon>Cohnella</taxon>
    </lineage>
</organism>
<evidence type="ECO:0000256" key="1">
    <source>
        <dbReference type="SAM" id="Phobius"/>
    </source>
</evidence>
<dbReference type="PANTHER" id="PTHR41324">
    <property type="entry name" value="MEMBRANE PROTEIN-RELATED"/>
    <property type="match status" value="1"/>
</dbReference>
<sequence length="301" mass="33125">MTSLKAGWKSLAWSAAALVLLLSLATPFSVITLFLLMVPFVVLFTALKPGAFVLHLIPVFVLAFLLLGGYGAIAATLGFFFLIPSIAMGYRYKKGASARSALVLGSIVILAQLLIEFTIFSIQFKLDLAAELASAMDTMLQRLQTGTLLPSNWTSDMADSIVKGLPMLLLLSSFLFALIAHGLSRWALRSFGIQANALPEARTWRLPRSLVFYYLIALVASFFISADATGFWPVVVSNLVPLLQYAFIAQAIGFFFFLAHEKQWPKAVPILIAIPLILFPPLYLIGLIDAVFPLRRYFVKE</sequence>
<reference evidence="2 3" key="1">
    <citation type="submission" date="2018-09" db="EMBL/GenBank/DDBJ databases">
        <title>Cohnella cavernae sp. nov., isolated from a karst cave.</title>
        <authorList>
            <person name="Zhu H."/>
        </authorList>
    </citation>
    <scope>NUCLEOTIDE SEQUENCE [LARGE SCALE GENOMIC DNA]</scope>
    <source>
        <strain evidence="2 3">K2E09-144</strain>
    </source>
</reference>
<name>A0A398CKR3_9BACL</name>
<feature type="transmembrane region" description="Helical" evidence="1">
    <location>
        <begin position="51"/>
        <end position="82"/>
    </location>
</feature>
<evidence type="ECO:0000313" key="3">
    <source>
        <dbReference type="Proteomes" id="UP000266340"/>
    </source>
</evidence>
<protein>
    <submittedName>
        <fullName evidence="2">DUF2232 domain-containing protein</fullName>
    </submittedName>
</protein>
<feature type="transmembrane region" description="Helical" evidence="1">
    <location>
        <begin position="167"/>
        <end position="188"/>
    </location>
</feature>
<keyword evidence="1" id="KW-0472">Membrane</keyword>
<keyword evidence="1" id="KW-1133">Transmembrane helix</keyword>
<dbReference type="Proteomes" id="UP000266340">
    <property type="component" value="Unassembled WGS sequence"/>
</dbReference>
<evidence type="ECO:0000313" key="2">
    <source>
        <dbReference type="EMBL" id="RIE01468.1"/>
    </source>
</evidence>
<dbReference type="InterPro" id="IPR018710">
    <property type="entry name" value="DUF2232"/>
</dbReference>
<dbReference type="PANTHER" id="PTHR41324:SF1">
    <property type="entry name" value="DUF2232 DOMAIN-CONTAINING PROTEIN"/>
    <property type="match status" value="1"/>
</dbReference>
<keyword evidence="3" id="KW-1185">Reference proteome</keyword>
<gene>
    <name evidence="2" type="ORF">D3H35_24240</name>
</gene>
<dbReference type="EMBL" id="QXJM01000040">
    <property type="protein sequence ID" value="RIE01468.1"/>
    <property type="molecule type" value="Genomic_DNA"/>
</dbReference>
<feature type="transmembrane region" description="Helical" evidence="1">
    <location>
        <begin position="238"/>
        <end position="258"/>
    </location>
</feature>
<proteinExistence type="predicted"/>
<keyword evidence="1" id="KW-0812">Transmembrane</keyword>
<feature type="transmembrane region" description="Helical" evidence="1">
    <location>
        <begin position="270"/>
        <end position="292"/>
    </location>
</feature>
<comment type="caution">
    <text evidence="2">The sequence shown here is derived from an EMBL/GenBank/DDBJ whole genome shotgun (WGS) entry which is preliminary data.</text>
</comment>
<feature type="transmembrane region" description="Helical" evidence="1">
    <location>
        <begin position="209"/>
        <end position="232"/>
    </location>
</feature>
<dbReference type="AlphaFoldDB" id="A0A398CKR3"/>
<dbReference type="Pfam" id="PF09991">
    <property type="entry name" value="DUF2232"/>
    <property type="match status" value="1"/>
</dbReference>
<feature type="transmembrane region" description="Helical" evidence="1">
    <location>
        <begin position="102"/>
        <end position="124"/>
    </location>
</feature>